<feature type="region of interest" description="Disordered" evidence="1">
    <location>
        <begin position="257"/>
        <end position="337"/>
    </location>
</feature>
<dbReference type="Gene3D" id="1.10.10.60">
    <property type="entry name" value="Homeodomain-like"/>
    <property type="match status" value="1"/>
</dbReference>
<protein>
    <submittedName>
        <fullName evidence="2">Homeodomain-containing protein</fullName>
    </submittedName>
</protein>
<evidence type="ECO:0000313" key="3">
    <source>
        <dbReference type="Proteomes" id="UP000283530"/>
    </source>
</evidence>
<accession>A0A443N6D6</accession>
<comment type="caution">
    <text evidence="2">The sequence shown here is derived from an EMBL/GenBank/DDBJ whole genome shotgun (WGS) entry which is preliminary data.</text>
</comment>
<dbReference type="EMBL" id="QPKB01000001">
    <property type="protein sequence ID" value="RWR74068.1"/>
    <property type="molecule type" value="Genomic_DNA"/>
</dbReference>
<dbReference type="GO" id="GO:0003677">
    <property type="term" value="F:DNA binding"/>
    <property type="evidence" value="ECO:0007669"/>
    <property type="project" value="UniProtKB-KW"/>
</dbReference>
<keyword evidence="2" id="KW-0371">Homeobox</keyword>
<keyword evidence="3" id="KW-1185">Reference proteome</keyword>
<dbReference type="CDD" id="cd00167">
    <property type="entry name" value="SANT"/>
    <property type="match status" value="1"/>
</dbReference>
<sequence length="689" mass="76679">MLKCNLLSHGKAIPHQSATLRRSLRFLSHENALKIDYSKTPNSTKKEVRALLQSPFTPIDSTESISSTKPKRTRKPVTLINGSTKTHGSNTVLRRSQRLSNLQSTPANADVRTRFEDSVSSDFSMKWGSLEVTQKGEGQNGRRVSLRLMGLAKGVKDSSENLLGSSSSKVAWKRGYGKEASSVKILDYSCGVLTQKGEGQNGRRVSLRLMGLAKGVKDSSENLLGSSSSKVAWKRGYGKEASSVKILDYSCAVLTQKGDSQEQPRRSRRLMSSGSSGENAIGSLVPVEAIQKRDCRKGQRNSHIMRGPGEELKESSDFLEKHGSVKSSEKGNCRKKRRMSVRFTDSANGVEKSEMGMIRDEELEREVEREVKRGNSVNCTPGAMSMEGRNARSKLESGVTKAVEKEILLSMEGCKLQGWTKDQEAALRRAYFAARPSPHFWKKVSKMVPGKSAQECFDKIHSNIETPSPQPRLRRNKMNWSPLGQFKLSGGKLLEPFEFNGKKLRNSRLKNPIAQKTVRHLLQKQLIVDQGYEADLFAVLENTTDLPSQSLPQTKMPATPDCVLRPHCHERSSLTVKRTMSKFATACHMDLTSPPVLKQVKNMAMHEKYIDQLHTREARRKKTSSACNTNHVTADSFAQEISVKEMNVKSARAALVSDAKDAIKQFQHIQSVGICDYQDSGDDDDDECE</sequence>
<dbReference type="InterPro" id="IPR001005">
    <property type="entry name" value="SANT/Myb"/>
</dbReference>
<proteinExistence type="predicted"/>
<evidence type="ECO:0000313" key="2">
    <source>
        <dbReference type="EMBL" id="RWR74068.1"/>
    </source>
</evidence>
<dbReference type="AlphaFoldDB" id="A0A443N6D6"/>
<feature type="compositionally biased region" description="Basic and acidic residues" evidence="1">
    <location>
        <begin position="308"/>
        <end position="332"/>
    </location>
</feature>
<dbReference type="Proteomes" id="UP000283530">
    <property type="component" value="Unassembled WGS sequence"/>
</dbReference>
<gene>
    <name evidence="2" type="ORF">CKAN_00238200</name>
</gene>
<dbReference type="PANTHER" id="PTHR14000">
    <property type="entry name" value="FINGER CCCH DOMAIN PROTEIN, PUTATIVE (DUF3755)-RELATED"/>
    <property type="match status" value="1"/>
</dbReference>
<evidence type="ECO:0000256" key="1">
    <source>
        <dbReference type="SAM" id="MobiDB-lite"/>
    </source>
</evidence>
<dbReference type="PANTHER" id="PTHR14000:SF17">
    <property type="entry name" value="MYB-LIKE DOMAIN-CONTAINING PROTEIN"/>
    <property type="match status" value="1"/>
</dbReference>
<dbReference type="OrthoDB" id="552191at2759"/>
<name>A0A443N6D6_9MAGN</name>
<organism evidence="2 3">
    <name type="scientific">Cinnamomum micranthum f. kanehirae</name>
    <dbReference type="NCBI Taxonomy" id="337451"/>
    <lineage>
        <taxon>Eukaryota</taxon>
        <taxon>Viridiplantae</taxon>
        <taxon>Streptophyta</taxon>
        <taxon>Embryophyta</taxon>
        <taxon>Tracheophyta</taxon>
        <taxon>Spermatophyta</taxon>
        <taxon>Magnoliopsida</taxon>
        <taxon>Magnoliidae</taxon>
        <taxon>Laurales</taxon>
        <taxon>Lauraceae</taxon>
        <taxon>Cinnamomum</taxon>
    </lineage>
</organism>
<keyword evidence="2" id="KW-0238">DNA-binding</keyword>
<reference evidence="2 3" key="1">
    <citation type="journal article" date="2019" name="Nat. Plants">
        <title>Stout camphor tree genome fills gaps in understanding of flowering plant genome evolution.</title>
        <authorList>
            <person name="Chaw S.M."/>
            <person name="Liu Y.C."/>
            <person name="Wu Y.W."/>
            <person name="Wang H.Y."/>
            <person name="Lin C.I."/>
            <person name="Wu C.S."/>
            <person name="Ke H.M."/>
            <person name="Chang L.Y."/>
            <person name="Hsu C.Y."/>
            <person name="Yang H.T."/>
            <person name="Sudianto E."/>
            <person name="Hsu M.H."/>
            <person name="Wu K.P."/>
            <person name="Wang L.N."/>
            <person name="Leebens-Mack J.H."/>
            <person name="Tsai I.J."/>
        </authorList>
    </citation>
    <scope>NUCLEOTIDE SEQUENCE [LARGE SCALE GENOMIC DNA]</scope>
    <source>
        <strain evidence="3">cv. Chaw 1501</strain>
        <tissue evidence="2">Young leaves</tissue>
    </source>
</reference>